<dbReference type="PANTHER" id="PTHR46552">
    <property type="entry name" value="NADH-UBIQUINONE OXIDOREDUCTASE CHAIN 2"/>
    <property type="match status" value="1"/>
</dbReference>
<evidence type="ECO:0000256" key="14">
    <source>
        <dbReference type="ARBA" id="ARBA00023075"/>
    </source>
</evidence>
<feature type="transmembrane region" description="Helical" evidence="18">
    <location>
        <begin position="59"/>
        <end position="78"/>
    </location>
</feature>
<dbReference type="EC" id="7.1.1.2" evidence="4 18"/>
<comment type="catalytic activity">
    <reaction evidence="17 18">
        <text>a ubiquinone + NADH + 5 H(+)(in) = a ubiquinol + NAD(+) + 4 H(+)(out)</text>
        <dbReference type="Rhea" id="RHEA:29091"/>
        <dbReference type="Rhea" id="RHEA-COMP:9565"/>
        <dbReference type="Rhea" id="RHEA-COMP:9566"/>
        <dbReference type="ChEBI" id="CHEBI:15378"/>
        <dbReference type="ChEBI" id="CHEBI:16389"/>
        <dbReference type="ChEBI" id="CHEBI:17976"/>
        <dbReference type="ChEBI" id="CHEBI:57540"/>
        <dbReference type="ChEBI" id="CHEBI:57945"/>
        <dbReference type="EC" id="7.1.1.2"/>
    </reaction>
</comment>
<evidence type="ECO:0000256" key="4">
    <source>
        <dbReference type="ARBA" id="ARBA00012944"/>
    </source>
</evidence>
<feature type="transmembrane region" description="Helical" evidence="18">
    <location>
        <begin position="314"/>
        <end position="333"/>
    </location>
</feature>
<dbReference type="InterPro" id="IPR003917">
    <property type="entry name" value="NADH_UbQ_OxRdtase_chain2"/>
</dbReference>
<keyword evidence="7 18" id="KW-0679">Respiratory chain</keyword>
<dbReference type="InterPro" id="IPR050175">
    <property type="entry name" value="Complex_I_Subunit_2"/>
</dbReference>
<evidence type="ECO:0000256" key="3">
    <source>
        <dbReference type="ARBA" id="ARBA00007012"/>
    </source>
</evidence>
<sequence>MMKYYKMTFFIFMTAGTLITLSSYSWLSLWLGLEINLMMIIPLLVNTKNKFPTEAALKYFIVQVLASLIFLFSMIFIVKNNEQMPSIPKNFVMISMLSSICIKLGAAPFHAWFPEVIEGLSWINSLIMLTWQKLAPMIILMNNLMTSKFIIVIIVTSILISSIMGLNQVSLHKIMAYSSINHIAWMLSSMIYTKAIFFVYFVIYSLITTTITLSLNMYKIMFISQMTMNKINKLMNFTVTANLFSLGGLPPFLGFLPKWLTINSLIIQKNYLLATMLVIFSMLPLYFYLRVTFTQLALISKEALIKTELKSSTVMLTMNISALTGLALATLMVNAL</sequence>
<keyword evidence="12 18" id="KW-1133">Transmembrane helix</keyword>
<feature type="domain" description="NADH:quinone oxidoreductase/Mrp antiporter transmembrane" evidence="19">
    <location>
        <begin position="23"/>
        <end position="282"/>
    </location>
</feature>
<comment type="similarity">
    <text evidence="3 18">Belongs to the complex I subunit 2 family.</text>
</comment>
<gene>
    <name evidence="20" type="primary">nad2</name>
</gene>
<keyword evidence="16 18" id="KW-0472">Membrane</keyword>
<keyword evidence="6" id="KW-0813">Transport</keyword>
<evidence type="ECO:0000256" key="8">
    <source>
        <dbReference type="ARBA" id="ARBA00022692"/>
    </source>
</evidence>
<dbReference type="PRINTS" id="PR01436">
    <property type="entry name" value="NADHDHGNASE2"/>
</dbReference>
<keyword evidence="13 18" id="KW-0520">NAD</keyword>
<organism evidence="20">
    <name type="scientific">Chalcophana sp. N69</name>
    <dbReference type="NCBI Taxonomy" id="2653421"/>
    <lineage>
        <taxon>Eukaryota</taxon>
        <taxon>Metazoa</taxon>
        <taxon>Ecdysozoa</taxon>
        <taxon>Arthropoda</taxon>
        <taxon>Hexapoda</taxon>
        <taxon>Insecta</taxon>
        <taxon>Pterygota</taxon>
        <taxon>Neoptera</taxon>
        <taxon>Endopterygota</taxon>
        <taxon>Coleoptera</taxon>
        <taxon>Polyphaga</taxon>
        <taxon>Cucujiformia</taxon>
        <taxon>Chrysomeloidea</taxon>
        <taxon>Chrysomelidae</taxon>
        <taxon>Eumolpinae</taxon>
        <taxon>Chalcophana</taxon>
    </lineage>
</organism>
<proteinExistence type="inferred from homology"/>
<feature type="transmembrane region" description="Helical" evidence="18">
    <location>
        <begin position="234"/>
        <end position="253"/>
    </location>
</feature>
<evidence type="ECO:0000313" key="20">
    <source>
        <dbReference type="EMBL" id="QGA74028.1"/>
    </source>
</evidence>
<keyword evidence="9 18" id="KW-0999">Mitochondrion inner membrane</keyword>
<name>A0A5Q0U1B2_9CUCU</name>
<keyword evidence="11 18" id="KW-0249">Electron transport</keyword>
<evidence type="ECO:0000256" key="2">
    <source>
        <dbReference type="ARBA" id="ARBA00004448"/>
    </source>
</evidence>
<dbReference type="PANTHER" id="PTHR46552:SF1">
    <property type="entry name" value="NADH-UBIQUINONE OXIDOREDUCTASE CHAIN 2"/>
    <property type="match status" value="1"/>
</dbReference>
<feature type="transmembrane region" description="Helical" evidence="18">
    <location>
        <begin position="273"/>
        <end position="293"/>
    </location>
</feature>
<evidence type="ECO:0000256" key="12">
    <source>
        <dbReference type="ARBA" id="ARBA00022989"/>
    </source>
</evidence>
<dbReference type="InterPro" id="IPR001750">
    <property type="entry name" value="ND/Mrp_TM"/>
</dbReference>
<keyword evidence="10 18" id="KW-1278">Translocase</keyword>
<accession>A0A5Q0U1B2</accession>
<geneLocation type="mitochondrion" evidence="20"/>
<comment type="function">
    <text evidence="1">Core subunit of the mitochondrial membrane respiratory chain NADH dehydrogenase (Complex I) that is believed to belong to the minimal assembly required for catalysis. Complex I functions in the transfer of electrons from NADH to the respiratory chain. The immediate electron acceptor for the enzyme is believed to be ubiquinone.</text>
</comment>
<keyword evidence="15 18" id="KW-0496">Mitochondrion</keyword>
<evidence type="ECO:0000256" key="1">
    <source>
        <dbReference type="ARBA" id="ARBA00003257"/>
    </source>
</evidence>
<evidence type="ECO:0000256" key="18">
    <source>
        <dbReference type="RuleBase" id="RU003403"/>
    </source>
</evidence>
<evidence type="ECO:0000256" key="5">
    <source>
        <dbReference type="ARBA" id="ARBA00021008"/>
    </source>
</evidence>
<feature type="transmembrane region" description="Helical" evidence="18">
    <location>
        <begin position="7"/>
        <end position="27"/>
    </location>
</feature>
<evidence type="ECO:0000256" key="16">
    <source>
        <dbReference type="ARBA" id="ARBA00023136"/>
    </source>
</evidence>
<dbReference type="GO" id="GO:0006120">
    <property type="term" value="P:mitochondrial electron transport, NADH to ubiquinone"/>
    <property type="evidence" value="ECO:0007669"/>
    <property type="project" value="InterPro"/>
</dbReference>
<evidence type="ECO:0000256" key="17">
    <source>
        <dbReference type="ARBA" id="ARBA00049551"/>
    </source>
</evidence>
<evidence type="ECO:0000256" key="9">
    <source>
        <dbReference type="ARBA" id="ARBA00022792"/>
    </source>
</evidence>
<feature type="transmembrane region" description="Helical" evidence="18">
    <location>
        <begin position="119"/>
        <end position="142"/>
    </location>
</feature>
<evidence type="ECO:0000256" key="10">
    <source>
        <dbReference type="ARBA" id="ARBA00022967"/>
    </source>
</evidence>
<feature type="transmembrane region" description="Helical" evidence="18">
    <location>
        <begin position="191"/>
        <end position="213"/>
    </location>
</feature>
<comment type="function">
    <text evidence="18">Core subunit of the mitochondrial membrane respiratory chain NADH dehydrogenase (Complex I) which catalyzes electron transfer from NADH through the respiratory chain, using ubiquinone as an electron acceptor. Essential for the catalytic activity and assembly of complex I.</text>
</comment>
<dbReference type="Pfam" id="PF00361">
    <property type="entry name" value="Proton_antipo_M"/>
    <property type="match status" value="1"/>
</dbReference>
<keyword evidence="14 18" id="KW-0830">Ubiquinone</keyword>
<keyword evidence="8 18" id="KW-0812">Transmembrane</keyword>
<evidence type="ECO:0000256" key="7">
    <source>
        <dbReference type="ARBA" id="ARBA00022660"/>
    </source>
</evidence>
<dbReference type="EMBL" id="MK049856">
    <property type="protein sequence ID" value="QGA74028.1"/>
    <property type="molecule type" value="Genomic_DNA"/>
</dbReference>
<reference evidence="20" key="1">
    <citation type="submission" date="2018-10" db="EMBL/GenBank/DDBJ databases">
        <title>Mitogenomes versus nuclear genes in resolving species limits in three host-specific Altica flea beetles (Coleoptera: Chrysomelidae).</title>
        <authorList>
            <person name="Nie R.-E."/>
            <person name="Wei J."/>
            <person name="Zhang S.-K."/>
            <person name="Vogler A.P."/>
            <person name="Wu L."/>
            <person name="Konstantinov A.S."/>
            <person name="Li W.-Z."/>
            <person name="Yang X.-K."/>
            <person name="Xue H.-J."/>
        </authorList>
    </citation>
    <scope>NUCLEOTIDE SEQUENCE</scope>
</reference>
<evidence type="ECO:0000256" key="6">
    <source>
        <dbReference type="ARBA" id="ARBA00022448"/>
    </source>
</evidence>
<dbReference type="GO" id="GO:0008137">
    <property type="term" value="F:NADH dehydrogenase (ubiquinone) activity"/>
    <property type="evidence" value="ECO:0007669"/>
    <property type="project" value="UniProtKB-EC"/>
</dbReference>
<evidence type="ECO:0000256" key="13">
    <source>
        <dbReference type="ARBA" id="ARBA00023027"/>
    </source>
</evidence>
<evidence type="ECO:0000256" key="11">
    <source>
        <dbReference type="ARBA" id="ARBA00022982"/>
    </source>
</evidence>
<feature type="transmembrane region" description="Helical" evidence="18">
    <location>
        <begin position="90"/>
        <end position="113"/>
    </location>
</feature>
<dbReference type="AlphaFoldDB" id="A0A5Q0U1B2"/>
<feature type="transmembrane region" description="Helical" evidence="18">
    <location>
        <begin position="149"/>
        <end position="171"/>
    </location>
</feature>
<evidence type="ECO:0000259" key="19">
    <source>
        <dbReference type="Pfam" id="PF00361"/>
    </source>
</evidence>
<dbReference type="GO" id="GO:0005743">
    <property type="term" value="C:mitochondrial inner membrane"/>
    <property type="evidence" value="ECO:0007669"/>
    <property type="project" value="UniProtKB-SubCell"/>
</dbReference>
<evidence type="ECO:0000256" key="15">
    <source>
        <dbReference type="ARBA" id="ARBA00023128"/>
    </source>
</evidence>
<comment type="subcellular location">
    <subcellularLocation>
        <location evidence="2 18">Mitochondrion inner membrane</location>
        <topology evidence="2 18">Multi-pass membrane protein</topology>
    </subcellularLocation>
</comment>
<protein>
    <recommendedName>
        <fullName evidence="5 18">NADH-ubiquinone oxidoreductase chain 2</fullName>
        <ecNumber evidence="4 18">7.1.1.2</ecNumber>
    </recommendedName>
</protein>